<dbReference type="GO" id="GO:0005829">
    <property type="term" value="C:cytosol"/>
    <property type="evidence" value="ECO:0007669"/>
    <property type="project" value="UniProtKB-SubCell"/>
</dbReference>
<dbReference type="SUPFAM" id="SSF52047">
    <property type="entry name" value="RNI-like"/>
    <property type="match status" value="1"/>
</dbReference>
<dbReference type="Proteomes" id="UP000824782">
    <property type="component" value="Unassembled WGS sequence"/>
</dbReference>
<dbReference type="GO" id="GO:0005524">
    <property type="term" value="F:ATP binding"/>
    <property type="evidence" value="ECO:0007669"/>
    <property type="project" value="UniProtKB-KW"/>
</dbReference>
<keyword evidence="5" id="KW-0067">ATP-binding</keyword>
<dbReference type="SMART" id="SM00368">
    <property type="entry name" value="LRR_RI"/>
    <property type="match status" value="4"/>
</dbReference>
<organism evidence="8 9">
    <name type="scientific">Engystomops pustulosus</name>
    <name type="common">Tungara frog</name>
    <name type="synonym">Physalaemus pustulosus</name>
    <dbReference type="NCBI Taxonomy" id="76066"/>
    <lineage>
        <taxon>Eukaryota</taxon>
        <taxon>Metazoa</taxon>
        <taxon>Chordata</taxon>
        <taxon>Craniata</taxon>
        <taxon>Vertebrata</taxon>
        <taxon>Euteleostomi</taxon>
        <taxon>Amphibia</taxon>
        <taxon>Batrachia</taxon>
        <taxon>Anura</taxon>
        <taxon>Neobatrachia</taxon>
        <taxon>Hyloidea</taxon>
        <taxon>Leptodactylidae</taxon>
        <taxon>Leiuperinae</taxon>
        <taxon>Engystomops</taxon>
    </lineage>
</organism>
<keyword evidence="9" id="KW-1185">Reference proteome</keyword>
<sequence>GRSEDQIEQHNYHILAWICLTSLAFILVFFFLYYKWKVKRNKKHDEENEVLLPISQESLIQDYKKHLTSSSRPQYDSVLQRQLLVIEPGFLGSCKIMKTSIGNNSEEINAEELFTLENQHLLSRRMLLVGDAGSGKSYFCKWLQHKWIQKDINIYNCILYLSCKNIKNEMSLKKICDTIFEQISTVLSMDKILLIFDELDDLLCQKENVNLTEKIDTDTPLDIKTLLKLIMGKQLVPDTDVLIASRSDSWIFSNNKFDSTFYLLDFTEEETKNLYNTITAKDKKADNRSKRISDITYTPAFVVLMSYLQTAKELENNRDCSPYKILIDVLLMWTTDVTGKRRDLKNNFTNMAKKAYENLTKGEPYSSESMEYWEEFLKLYNCEHKYIYQCNMLRDMLAAMHCVWETHRIGGLTECLDFWVFGNIIYSNNNELLKSIADEHNAKYYHFIRFFLRLLTYPDCDSLCNNKPVKNRDTQELLSGWFKKSFNIHSKHSERLKIIHCIFELNNEKVTREFWSIIKKIELFNTPLNFKDIQAIEYCLRGIVLEELDLRICALEDKSVSLLRSVIKNTKYVLLSSNNLTAETGKLLGEILRDPDCMIEKLSLGTNKLGACGAQDLWRALEHNKNLIGLYVYDNNIQDEGTRGIVEYLRNNNSLKELHLCGNNFADEGLTNLQKLKDTKEEIDVVLWIAENSELFQYVEDLINELDQTMKRYCSKYLNNLLDIVLKNLKHKDCNKDPDITWDRVDNLIQNIEKILQQKKKP</sequence>
<keyword evidence="3" id="KW-0677">Repeat</keyword>
<keyword evidence="2" id="KW-0963">Cytoplasm</keyword>
<dbReference type="Gene3D" id="3.80.10.10">
    <property type="entry name" value="Ribonuclease Inhibitor"/>
    <property type="match status" value="1"/>
</dbReference>
<feature type="transmembrane region" description="Helical" evidence="6">
    <location>
        <begin position="12"/>
        <end position="34"/>
    </location>
</feature>
<dbReference type="InterPro" id="IPR027417">
    <property type="entry name" value="P-loop_NTPase"/>
</dbReference>
<keyword evidence="6" id="KW-0812">Transmembrane</keyword>
<keyword evidence="6" id="KW-0472">Membrane</keyword>
<proteinExistence type="predicted"/>
<comment type="subcellular location">
    <subcellularLocation>
        <location evidence="1">Cytoplasm</location>
    </subcellularLocation>
</comment>
<dbReference type="SUPFAM" id="SSF52540">
    <property type="entry name" value="P-loop containing nucleoside triphosphate hydrolases"/>
    <property type="match status" value="1"/>
</dbReference>
<gene>
    <name evidence="8" type="ORF">GDO81_009947</name>
</gene>
<feature type="domain" description="NACHT" evidence="7">
    <location>
        <begin position="124"/>
        <end position="275"/>
    </location>
</feature>
<evidence type="ECO:0000256" key="3">
    <source>
        <dbReference type="ARBA" id="ARBA00022737"/>
    </source>
</evidence>
<comment type="caution">
    <text evidence="8">The sequence shown here is derived from an EMBL/GenBank/DDBJ whole genome shotgun (WGS) entry which is preliminary data.</text>
</comment>
<dbReference type="EMBL" id="WNYA01000004">
    <property type="protein sequence ID" value="KAG8576730.1"/>
    <property type="molecule type" value="Genomic_DNA"/>
</dbReference>
<evidence type="ECO:0000256" key="1">
    <source>
        <dbReference type="ARBA" id="ARBA00004496"/>
    </source>
</evidence>
<evidence type="ECO:0000256" key="5">
    <source>
        <dbReference type="ARBA" id="ARBA00022840"/>
    </source>
</evidence>
<dbReference type="PANTHER" id="PTHR45690:SF19">
    <property type="entry name" value="NACHT, LRR AND PYD DOMAINS-CONTAINING PROTEIN 3"/>
    <property type="match status" value="1"/>
</dbReference>
<dbReference type="InterPro" id="IPR007111">
    <property type="entry name" value="NACHT_NTPase"/>
</dbReference>
<dbReference type="PANTHER" id="PTHR45690">
    <property type="entry name" value="NACHT, LRR AND PYD DOMAINS-CONTAINING PROTEIN 12"/>
    <property type="match status" value="1"/>
</dbReference>
<dbReference type="AlphaFoldDB" id="A0AAV7BVJ1"/>
<dbReference type="InterPro" id="IPR050637">
    <property type="entry name" value="NLRP_innate_immun_reg"/>
</dbReference>
<accession>A0AAV7BVJ1</accession>
<evidence type="ECO:0000259" key="7">
    <source>
        <dbReference type="Pfam" id="PF05729"/>
    </source>
</evidence>
<evidence type="ECO:0000256" key="4">
    <source>
        <dbReference type="ARBA" id="ARBA00022741"/>
    </source>
</evidence>
<keyword evidence="4" id="KW-0547">Nucleotide-binding</keyword>
<evidence type="ECO:0000256" key="2">
    <source>
        <dbReference type="ARBA" id="ARBA00022490"/>
    </source>
</evidence>
<evidence type="ECO:0000313" key="8">
    <source>
        <dbReference type="EMBL" id="KAG8576730.1"/>
    </source>
</evidence>
<feature type="non-terminal residue" evidence="8">
    <location>
        <position position="1"/>
    </location>
</feature>
<name>A0AAV7BVJ1_ENGPU</name>
<reference evidence="8" key="1">
    <citation type="thesis" date="2020" institute="ProQuest LLC" country="789 East Eisenhower Parkway, Ann Arbor, MI, USA">
        <title>Comparative Genomics and Chromosome Evolution.</title>
        <authorList>
            <person name="Mudd A.B."/>
        </authorList>
    </citation>
    <scope>NUCLEOTIDE SEQUENCE</scope>
    <source>
        <strain evidence="8">237g6f4</strain>
        <tissue evidence="8">Blood</tissue>
    </source>
</reference>
<keyword evidence="6" id="KW-1133">Transmembrane helix</keyword>
<dbReference type="Pfam" id="PF05729">
    <property type="entry name" value="NACHT"/>
    <property type="match status" value="1"/>
</dbReference>
<evidence type="ECO:0000256" key="6">
    <source>
        <dbReference type="SAM" id="Phobius"/>
    </source>
</evidence>
<protein>
    <recommendedName>
        <fullName evidence="7">NACHT domain-containing protein</fullName>
    </recommendedName>
</protein>
<dbReference type="InterPro" id="IPR032675">
    <property type="entry name" value="LRR_dom_sf"/>
</dbReference>
<dbReference type="Gene3D" id="3.40.50.300">
    <property type="entry name" value="P-loop containing nucleotide triphosphate hydrolases"/>
    <property type="match status" value="1"/>
</dbReference>
<evidence type="ECO:0000313" key="9">
    <source>
        <dbReference type="Proteomes" id="UP000824782"/>
    </source>
</evidence>